<dbReference type="Proteomes" id="UP001551695">
    <property type="component" value="Unassembled WGS sequence"/>
</dbReference>
<feature type="domain" description="Luciferase-like" evidence="6">
    <location>
        <begin position="34"/>
        <end position="382"/>
    </location>
</feature>
<evidence type="ECO:0000259" key="6">
    <source>
        <dbReference type="Pfam" id="PF00296"/>
    </source>
</evidence>
<keyword evidence="3 7" id="KW-0560">Oxidoreductase</keyword>
<dbReference type="InterPro" id="IPR016215">
    <property type="entry name" value="NTA_MOA"/>
</dbReference>
<dbReference type="InterPro" id="IPR036661">
    <property type="entry name" value="Luciferase-like_sf"/>
</dbReference>
<dbReference type="EMBL" id="JBFAKC010000009">
    <property type="protein sequence ID" value="MEV0710003.1"/>
    <property type="molecule type" value="Genomic_DNA"/>
</dbReference>
<dbReference type="GO" id="GO:0004497">
    <property type="term" value="F:monooxygenase activity"/>
    <property type="evidence" value="ECO:0007669"/>
    <property type="project" value="UniProtKB-KW"/>
</dbReference>
<dbReference type="EC" id="1.14.-.-" evidence="7"/>
<accession>A0ABV3FX51</accession>
<evidence type="ECO:0000256" key="2">
    <source>
        <dbReference type="ARBA" id="ARBA00022643"/>
    </source>
</evidence>
<evidence type="ECO:0000313" key="7">
    <source>
        <dbReference type="EMBL" id="MEV0710003.1"/>
    </source>
</evidence>
<dbReference type="SUPFAM" id="SSF51679">
    <property type="entry name" value="Bacterial luciferase-like"/>
    <property type="match status" value="1"/>
</dbReference>
<dbReference type="InterPro" id="IPR011251">
    <property type="entry name" value="Luciferase-like_dom"/>
</dbReference>
<evidence type="ECO:0000256" key="1">
    <source>
        <dbReference type="ARBA" id="ARBA00022630"/>
    </source>
</evidence>
<dbReference type="Pfam" id="PF00296">
    <property type="entry name" value="Bac_luciferase"/>
    <property type="match status" value="1"/>
</dbReference>
<evidence type="ECO:0000313" key="8">
    <source>
        <dbReference type="Proteomes" id="UP001551695"/>
    </source>
</evidence>
<name>A0ABV3FX51_9NOCA</name>
<keyword evidence="1" id="KW-0285">Flavoprotein</keyword>
<organism evidence="7 8">
    <name type="scientific">Nocardia aurea</name>
    <dbReference type="NCBI Taxonomy" id="2144174"/>
    <lineage>
        <taxon>Bacteria</taxon>
        <taxon>Bacillati</taxon>
        <taxon>Actinomycetota</taxon>
        <taxon>Actinomycetes</taxon>
        <taxon>Mycobacteriales</taxon>
        <taxon>Nocardiaceae</taxon>
        <taxon>Nocardia</taxon>
    </lineage>
</organism>
<dbReference type="PANTHER" id="PTHR30011:SF16">
    <property type="entry name" value="C2H2 FINGER DOMAIN TRANSCRIPTION FACTOR (EUROFUNG)-RELATED"/>
    <property type="match status" value="1"/>
</dbReference>
<evidence type="ECO:0000256" key="3">
    <source>
        <dbReference type="ARBA" id="ARBA00023002"/>
    </source>
</evidence>
<dbReference type="Gene3D" id="3.20.20.30">
    <property type="entry name" value="Luciferase-like domain"/>
    <property type="match status" value="1"/>
</dbReference>
<reference evidence="7 8" key="1">
    <citation type="submission" date="2024-06" db="EMBL/GenBank/DDBJ databases">
        <title>The Natural Products Discovery Center: Release of the First 8490 Sequenced Strains for Exploring Actinobacteria Biosynthetic Diversity.</title>
        <authorList>
            <person name="Kalkreuter E."/>
            <person name="Kautsar S.A."/>
            <person name="Yang D."/>
            <person name="Bader C.D."/>
            <person name="Teijaro C.N."/>
            <person name="Fluegel L."/>
            <person name="Davis C.M."/>
            <person name="Simpson J.R."/>
            <person name="Lauterbach L."/>
            <person name="Steele A.D."/>
            <person name="Gui C."/>
            <person name="Meng S."/>
            <person name="Li G."/>
            <person name="Viehrig K."/>
            <person name="Ye F."/>
            <person name="Su P."/>
            <person name="Kiefer A.F."/>
            <person name="Nichols A."/>
            <person name="Cepeda A.J."/>
            <person name="Yan W."/>
            <person name="Fan B."/>
            <person name="Jiang Y."/>
            <person name="Adhikari A."/>
            <person name="Zheng C.-J."/>
            <person name="Schuster L."/>
            <person name="Cowan T.M."/>
            <person name="Smanski M.J."/>
            <person name="Chevrette M.G."/>
            <person name="De Carvalho L.P.S."/>
            <person name="Shen B."/>
        </authorList>
    </citation>
    <scope>NUCLEOTIDE SEQUENCE [LARGE SCALE GENOMIC DNA]</scope>
    <source>
        <strain evidence="7 8">NPDC050403</strain>
    </source>
</reference>
<keyword evidence="2" id="KW-0288">FMN</keyword>
<evidence type="ECO:0000256" key="4">
    <source>
        <dbReference type="ARBA" id="ARBA00023033"/>
    </source>
</evidence>
<dbReference type="PANTHER" id="PTHR30011">
    <property type="entry name" value="ALKANESULFONATE MONOOXYGENASE-RELATED"/>
    <property type="match status" value="1"/>
</dbReference>
<dbReference type="PIRSF" id="PIRSF000337">
    <property type="entry name" value="NTA_MOA"/>
    <property type="match status" value="1"/>
</dbReference>
<protein>
    <submittedName>
        <fullName evidence="7">NtaA/DmoA family FMN-dependent monooxygenase</fullName>
        <ecNumber evidence="7">1.14.-.-</ecNumber>
    </submittedName>
</protein>
<dbReference type="NCBIfam" id="TIGR03860">
    <property type="entry name" value="FMN_nitrolo"/>
    <property type="match status" value="1"/>
</dbReference>
<proteinExistence type="inferred from homology"/>
<keyword evidence="8" id="KW-1185">Reference proteome</keyword>
<evidence type="ECO:0000256" key="5">
    <source>
        <dbReference type="ARBA" id="ARBA00033748"/>
    </source>
</evidence>
<comment type="similarity">
    <text evidence="5">Belongs to the NtaA/SnaA/DszA monooxygenase family.</text>
</comment>
<dbReference type="RefSeq" id="WP_357785780.1">
    <property type="nucleotide sequence ID" value="NZ_JBFAKC010000009.1"/>
</dbReference>
<comment type="caution">
    <text evidence="7">The sequence shown here is derived from an EMBL/GenBank/DDBJ whole genome shotgun (WGS) entry which is preliminary data.</text>
</comment>
<dbReference type="InterPro" id="IPR051260">
    <property type="entry name" value="Diverse_substr_monoxygenases"/>
</dbReference>
<keyword evidence="4 7" id="KW-0503">Monooxygenase</keyword>
<sequence>MPSRRLFLNVGVNSTGYHGNSWLAPDAAWDRFLSFDHYVEVARLAREGGFDAVFLSDHPALQRADTSRPLHSLDPIVLFTALAARVPDIGFVVTASSSYNSPYNLARRLSSMDHISGGRVIWNVVSSFNPDIAANFGSAPLPGREERYRRAEEFVSVVKQLWRSWDHDAVDTPAALGDPLWSGDSARPIDHHGEFFDVRGPLNVPLGPQGHPLIAQAGASDAGIDLAGRHADLVYAALLGKHAAREFGAQLRERAAAHDRDPETVRVLPGLVPIVADSTEEALRRHERLNGHADELSLVRAFADRHGLPFDPDGIVVPELFHSEENQQGPIGFTRSLHDLVSAEPLTLRQLARRVDGGHRLVLGTPAEVAEQILDWWRDDVVDGFTIQPPTLPHDLRTFVEQVVPLLRAEGAVTTDYPESTVRARFGLPDPVASAPTR</sequence>
<gene>
    <name evidence="7" type="ORF">AB0I48_20775</name>
</gene>